<dbReference type="Gene3D" id="3.40.50.300">
    <property type="entry name" value="P-loop containing nucleotide triphosphate hydrolases"/>
    <property type="match status" value="1"/>
</dbReference>
<evidence type="ECO:0000313" key="17">
    <source>
        <dbReference type="EMBL" id="WAH36937.1"/>
    </source>
</evidence>
<dbReference type="SUPFAM" id="SSF52540">
    <property type="entry name" value="P-loop containing nucleoside triphosphate hydrolases"/>
    <property type="match status" value="1"/>
</dbReference>
<name>A0ABY6Z2M9_9BACL</name>
<keyword evidence="7 13" id="KW-0547">Nucleotide-binding</keyword>
<dbReference type="InterPro" id="IPR059117">
    <property type="entry name" value="APS_kinase_dom"/>
</dbReference>
<comment type="pathway">
    <text evidence="3 13 14">Sulfur metabolism; hydrogen sulfide biosynthesis; sulfite from sulfate: step 2/3.</text>
</comment>
<evidence type="ECO:0000256" key="6">
    <source>
        <dbReference type="ARBA" id="ARBA00022679"/>
    </source>
</evidence>
<evidence type="ECO:0000256" key="9">
    <source>
        <dbReference type="ARBA" id="ARBA00022840"/>
    </source>
</evidence>
<dbReference type="PANTHER" id="PTHR11055:SF1">
    <property type="entry name" value="PAPS SYNTHETASE, ISOFORM D"/>
    <property type="match status" value="1"/>
</dbReference>
<comment type="similarity">
    <text evidence="4 13 14">Belongs to the APS kinase family.</text>
</comment>
<dbReference type="EC" id="2.7.1.25" evidence="5 13"/>
<evidence type="ECO:0000313" key="18">
    <source>
        <dbReference type="Proteomes" id="UP001164803"/>
    </source>
</evidence>
<evidence type="ECO:0000256" key="8">
    <source>
        <dbReference type="ARBA" id="ARBA00022777"/>
    </source>
</evidence>
<comment type="catalytic activity">
    <reaction evidence="1 13 14">
        <text>adenosine 5'-phosphosulfate + ATP = 3'-phosphoadenylyl sulfate + ADP + H(+)</text>
        <dbReference type="Rhea" id="RHEA:24152"/>
        <dbReference type="ChEBI" id="CHEBI:15378"/>
        <dbReference type="ChEBI" id="CHEBI:30616"/>
        <dbReference type="ChEBI" id="CHEBI:58243"/>
        <dbReference type="ChEBI" id="CHEBI:58339"/>
        <dbReference type="ChEBI" id="CHEBI:456216"/>
        <dbReference type="EC" id="2.7.1.25"/>
    </reaction>
</comment>
<keyword evidence="8 13" id="KW-0418">Kinase</keyword>
<evidence type="ECO:0000256" key="3">
    <source>
        <dbReference type="ARBA" id="ARBA00004806"/>
    </source>
</evidence>
<dbReference type="PANTHER" id="PTHR11055">
    <property type="entry name" value="BIFUNCTIONAL 3'-PHOSPHOADENOSINE 5'-PHOSPHOSULFATE SYNTHASE"/>
    <property type="match status" value="1"/>
</dbReference>
<keyword evidence="13" id="KW-0597">Phosphoprotein</keyword>
<evidence type="ECO:0000256" key="10">
    <source>
        <dbReference type="ARBA" id="ARBA00029724"/>
    </source>
</evidence>
<accession>A0ABY6Z2M9</accession>
<reference evidence="17" key="1">
    <citation type="submission" date="2022-08" db="EMBL/GenBank/DDBJ databases">
        <title>Alicyclobacillus dauci DSM2870, complete genome.</title>
        <authorList>
            <person name="Wang Q."/>
            <person name="Cai R."/>
            <person name="Wang Z."/>
        </authorList>
    </citation>
    <scope>NUCLEOTIDE SEQUENCE</scope>
    <source>
        <strain evidence="17">DSM 28700</strain>
    </source>
</reference>
<evidence type="ECO:0000256" key="12">
    <source>
        <dbReference type="ARBA" id="ARBA00031464"/>
    </source>
</evidence>
<dbReference type="HAMAP" id="MF_00065">
    <property type="entry name" value="Adenylyl_sulf_kinase"/>
    <property type="match status" value="1"/>
</dbReference>
<keyword evidence="6 13" id="KW-0808">Transferase</keyword>
<dbReference type="Pfam" id="PF01583">
    <property type="entry name" value="APS_kinase"/>
    <property type="match status" value="1"/>
</dbReference>
<feature type="region of interest" description="Disordered" evidence="15">
    <location>
        <begin position="1"/>
        <end position="20"/>
    </location>
</feature>
<dbReference type="RefSeq" id="WP_268044341.1">
    <property type="nucleotide sequence ID" value="NZ_CP104064.1"/>
</dbReference>
<dbReference type="GO" id="GO:0004020">
    <property type="term" value="F:adenylylsulfate kinase activity"/>
    <property type="evidence" value="ECO:0007669"/>
    <property type="project" value="UniProtKB-EC"/>
</dbReference>
<keyword evidence="9 13" id="KW-0067">ATP-binding</keyword>
<dbReference type="CDD" id="cd02027">
    <property type="entry name" value="APSK"/>
    <property type="match status" value="1"/>
</dbReference>
<dbReference type="InterPro" id="IPR002891">
    <property type="entry name" value="APS"/>
</dbReference>
<sequence>MQTNNVTWHQTSVSRNSRQQRNGHRGCVIWLTGLSGSGKSTVANQLSLALFQRGVQTYVLDGDNLRCGINSNLGFSDEDRDENVRRVAEVAKLFVDAGMVVIAAVISPMKHQRDMARKKFGANEFVEVFVDCPLDVCQTRDPKGLYKKARQGKIVGFTGIDAPYQPPAHPQVTVQTHVQSIEQGVDRILHYLNAHRTLRLSDGL</sequence>
<dbReference type="Proteomes" id="UP001164803">
    <property type="component" value="Chromosome"/>
</dbReference>
<feature type="domain" description="APS kinase" evidence="16">
    <location>
        <begin position="25"/>
        <end position="174"/>
    </location>
</feature>
<protein>
    <recommendedName>
        <fullName evidence="5 13">Adenylyl-sulfate kinase</fullName>
        <ecNumber evidence="5 13">2.7.1.25</ecNumber>
    </recommendedName>
    <alternativeName>
        <fullName evidence="11 13">APS kinase</fullName>
    </alternativeName>
    <alternativeName>
        <fullName evidence="12 13">ATP adenosine-5'-phosphosulfate 3'-phosphotransferase</fullName>
    </alternativeName>
    <alternativeName>
        <fullName evidence="10 13">Adenosine-5'-phosphosulfate kinase</fullName>
    </alternativeName>
</protein>
<dbReference type="EMBL" id="CP104064">
    <property type="protein sequence ID" value="WAH36937.1"/>
    <property type="molecule type" value="Genomic_DNA"/>
</dbReference>
<organism evidence="17 18">
    <name type="scientific">Alicyclobacillus dauci</name>
    <dbReference type="NCBI Taxonomy" id="1475485"/>
    <lineage>
        <taxon>Bacteria</taxon>
        <taxon>Bacillati</taxon>
        <taxon>Bacillota</taxon>
        <taxon>Bacilli</taxon>
        <taxon>Bacillales</taxon>
        <taxon>Alicyclobacillaceae</taxon>
        <taxon>Alicyclobacillus</taxon>
    </lineage>
</organism>
<evidence type="ECO:0000256" key="13">
    <source>
        <dbReference type="HAMAP-Rule" id="MF_00065"/>
    </source>
</evidence>
<evidence type="ECO:0000259" key="16">
    <source>
        <dbReference type="Pfam" id="PF01583"/>
    </source>
</evidence>
<evidence type="ECO:0000256" key="7">
    <source>
        <dbReference type="ARBA" id="ARBA00022741"/>
    </source>
</evidence>
<evidence type="ECO:0000256" key="15">
    <source>
        <dbReference type="SAM" id="MobiDB-lite"/>
    </source>
</evidence>
<evidence type="ECO:0000256" key="5">
    <source>
        <dbReference type="ARBA" id="ARBA00012121"/>
    </source>
</evidence>
<evidence type="ECO:0000256" key="14">
    <source>
        <dbReference type="RuleBase" id="RU004347"/>
    </source>
</evidence>
<comment type="function">
    <text evidence="2 13 14">Catalyzes the synthesis of activated sulfate.</text>
</comment>
<gene>
    <name evidence="13 17" type="primary">cysC</name>
    <name evidence="17" type="ORF">NZD86_22720</name>
</gene>
<feature type="active site" description="Phosphoserine intermediate" evidence="13">
    <location>
        <position position="107"/>
    </location>
</feature>
<feature type="binding site" evidence="13">
    <location>
        <begin position="33"/>
        <end position="40"/>
    </location>
    <ligand>
        <name>ATP</name>
        <dbReference type="ChEBI" id="CHEBI:30616"/>
    </ligand>
</feature>
<dbReference type="NCBIfam" id="NF003013">
    <property type="entry name" value="PRK03846.1"/>
    <property type="match status" value="1"/>
</dbReference>
<evidence type="ECO:0000256" key="1">
    <source>
        <dbReference type="ARBA" id="ARBA00001823"/>
    </source>
</evidence>
<evidence type="ECO:0000256" key="11">
    <source>
        <dbReference type="ARBA" id="ARBA00031393"/>
    </source>
</evidence>
<proteinExistence type="inferred from homology"/>
<dbReference type="InterPro" id="IPR027417">
    <property type="entry name" value="P-loop_NTPase"/>
</dbReference>
<keyword evidence="18" id="KW-1185">Reference proteome</keyword>
<dbReference type="NCBIfam" id="TIGR00455">
    <property type="entry name" value="apsK"/>
    <property type="match status" value="1"/>
</dbReference>
<evidence type="ECO:0000256" key="2">
    <source>
        <dbReference type="ARBA" id="ARBA00002632"/>
    </source>
</evidence>
<evidence type="ECO:0000256" key="4">
    <source>
        <dbReference type="ARBA" id="ARBA00007008"/>
    </source>
</evidence>